<dbReference type="HOGENOM" id="CLU_1857024_0_0_1"/>
<protein>
    <submittedName>
        <fullName evidence="1">Uncharacterized protein</fullName>
    </submittedName>
</protein>
<name>G0P4J6_CAEBE</name>
<reference evidence="2" key="1">
    <citation type="submission" date="2011-07" db="EMBL/GenBank/DDBJ databases">
        <authorList>
            <consortium name="Caenorhabditis brenneri Sequencing and Analysis Consortium"/>
            <person name="Wilson R.K."/>
        </authorList>
    </citation>
    <scope>NUCLEOTIDE SEQUENCE [LARGE SCALE GENOMIC DNA]</scope>
    <source>
        <strain evidence="2">PB2801</strain>
    </source>
</reference>
<keyword evidence="2" id="KW-1185">Reference proteome</keyword>
<organism evidence="2">
    <name type="scientific">Caenorhabditis brenneri</name>
    <name type="common">Nematode worm</name>
    <dbReference type="NCBI Taxonomy" id="135651"/>
    <lineage>
        <taxon>Eukaryota</taxon>
        <taxon>Metazoa</taxon>
        <taxon>Ecdysozoa</taxon>
        <taxon>Nematoda</taxon>
        <taxon>Chromadorea</taxon>
        <taxon>Rhabditida</taxon>
        <taxon>Rhabditina</taxon>
        <taxon>Rhabditomorpha</taxon>
        <taxon>Rhabditoidea</taxon>
        <taxon>Rhabditidae</taxon>
        <taxon>Peloderinae</taxon>
        <taxon>Caenorhabditis</taxon>
    </lineage>
</organism>
<evidence type="ECO:0000313" key="2">
    <source>
        <dbReference type="Proteomes" id="UP000008068"/>
    </source>
</evidence>
<sequence>MLLDSTVHKVFSDIVDVGSLYINSKPTIIDEKATADCNLNKSHSNPIFEHHINILRRINVTNCRRSQFFEFSSVYLVNDEEINTATMIFLNLTILQNIVLLENNEISYLKTERIHKIGNAPDQGPGSRPLVHDKYTFL</sequence>
<accession>G0P4J6</accession>
<proteinExistence type="predicted"/>
<dbReference type="Proteomes" id="UP000008068">
    <property type="component" value="Unassembled WGS sequence"/>
</dbReference>
<evidence type="ECO:0000313" key="1">
    <source>
        <dbReference type="EMBL" id="EGT44747.1"/>
    </source>
</evidence>
<gene>
    <name evidence="1" type="ORF">CAEBREN_11683</name>
</gene>
<dbReference type="InParanoid" id="G0P4J6"/>
<dbReference type="AlphaFoldDB" id="G0P4J6"/>
<dbReference type="EMBL" id="GL380064">
    <property type="protein sequence ID" value="EGT44747.1"/>
    <property type="molecule type" value="Genomic_DNA"/>
</dbReference>